<accession>A0A0A5I7N6</accession>
<evidence type="ECO:0000259" key="3">
    <source>
        <dbReference type="Pfam" id="PF07261"/>
    </source>
</evidence>
<dbReference type="Gene3D" id="1.10.10.630">
    <property type="entry name" value="DnaD domain-like"/>
    <property type="match status" value="1"/>
</dbReference>
<dbReference type="eggNOG" id="COG3935">
    <property type="taxonomic scope" value="Bacteria"/>
</dbReference>
<dbReference type="NCBIfam" id="TIGR01446">
    <property type="entry name" value="DnaD_dom"/>
    <property type="match status" value="1"/>
</dbReference>
<dbReference type="InterPro" id="IPR006343">
    <property type="entry name" value="DnaB/C_C"/>
</dbReference>
<dbReference type="InterPro" id="IPR034829">
    <property type="entry name" value="DnaD-like_sf"/>
</dbReference>
<feature type="region of interest" description="Disordered" evidence="2">
    <location>
        <begin position="249"/>
        <end position="278"/>
    </location>
</feature>
<feature type="domain" description="DnaB/C C-terminal" evidence="3">
    <location>
        <begin position="176"/>
        <end position="245"/>
    </location>
</feature>
<dbReference type="STRING" id="1385511.GCA_000425225_00226"/>
<feature type="region of interest" description="Disordered" evidence="2">
    <location>
        <begin position="117"/>
        <end position="158"/>
    </location>
</feature>
<gene>
    <name evidence="4" type="ORF">N783_00140</name>
</gene>
<organism evidence="4 5">
    <name type="scientific">Pontibacillus marinus BH030004 = DSM 16465</name>
    <dbReference type="NCBI Taxonomy" id="1385511"/>
    <lineage>
        <taxon>Bacteria</taxon>
        <taxon>Bacillati</taxon>
        <taxon>Bacillota</taxon>
        <taxon>Bacilli</taxon>
        <taxon>Bacillales</taxon>
        <taxon>Bacillaceae</taxon>
        <taxon>Pontibacillus</taxon>
    </lineage>
</organism>
<proteinExistence type="inferred from homology"/>
<sequence length="278" mass="32413">MNYLKEINLFYGQQELDDLSPSAISLWHALMFINSRKGWPETFSVPLQVLQSKSGLTKRSLCKARTELAELDYITVQSRKGRQSAVYQLHSFTKQTETPQQGMPSNVTHLNSSIKDSNMHHKQTTENPPTPSSKQTPITKKTQNKNHNKTHKVDHNRAPCSIQKTKQKEKKNLLCTYYNQYLKRTPSQNELQYLHQYVHSFEMKLLAYALKLTGDRHKPFSYTKGILSNWHKQGITTYDAAIQHQENYYSNKGGDKHEFSHGRNEERPEQTSHIKFYR</sequence>
<comment type="similarity">
    <text evidence="1">Belongs to the DnaB/DnaD family.</text>
</comment>
<evidence type="ECO:0000313" key="4">
    <source>
        <dbReference type="EMBL" id="KGX91852.1"/>
    </source>
</evidence>
<dbReference type="RefSeq" id="WP_027445297.1">
    <property type="nucleotide sequence ID" value="NZ_AULJ01000001.1"/>
</dbReference>
<dbReference type="Proteomes" id="UP000030403">
    <property type="component" value="Unassembled WGS sequence"/>
</dbReference>
<comment type="caution">
    <text evidence="4">The sequence shown here is derived from an EMBL/GenBank/DDBJ whole genome shotgun (WGS) entry which is preliminary data.</text>
</comment>
<dbReference type="EMBL" id="AVPF01000001">
    <property type="protein sequence ID" value="KGX91852.1"/>
    <property type="molecule type" value="Genomic_DNA"/>
</dbReference>
<dbReference type="Pfam" id="PF07261">
    <property type="entry name" value="DnaB_2"/>
    <property type="match status" value="1"/>
</dbReference>
<reference evidence="4 5" key="1">
    <citation type="submission" date="2013-08" db="EMBL/GenBank/DDBJ databases">
        <authorList>
            <person name="Huang J."/>
            <person name="Wang G."/>
        </authorList>
    </citation>
    <scope>NUCLEOTIDE SEQUENCE [LARGE SCALE GENOMIC DNA]</scope>
    <source>
        <strain evidence="4 5">BH030004</strain>
    </source>
</reference>
<feature type="compositionally biased region" description="Basic and acidic residues" evidence="2">
    <location>
        <begin position="253"/>
        <end position="272"/>
    </location>
</feature>
<name>A0A0A5I7N6_9BACI</name>
<dbReference type="AlphaFoldDB" id="A0A0A5I7N6"/>
<dbReference type="SUPFAM" id="SSF158499">
    <property type="entry name" value="DnaD domain-like"/>
    <property type="match status" value="1"/>
</dbReference>
<evidence type="ECO:0000256" key="2">
    <source>
        <dbReference type="SAM" id="MobiDB-lite"/>
    </source>
</evidence>
<evidence type="ECO:0000313" key="5">
    <source>
        <dbReference type="Proteomes" id="UP000030403"/>
    </source>
</evidence>
<protein>
    <recommendedName>
        <fullName evidence="3">DnaB/C C-terminal domain-containing protein</fullName>
    </recommendedName>
</protein>
<evidence type="ECO:0000256" key="1">
    <source>
        <dbReference type="ARBA" id="ARBA00093462"/>
    </source>
</evidence>
<keyword evidence="5" id="KW-1185">Reference proteome</keyword>